<protein>
    <recommendedName>
        <fullName evidence="19">Spire</fullName>
    </recommendedName>
</protein>
<evidence type="ECO:0000313" key="18">
    <source>
        <dbReference type="Proteomes" id="UP001634394"/>
    </source>
</evidence>
<feature type="domain" description="KIND" evidence="16">
    <location>
        <begin position="31"/>
        <end position="224"/>
    </location>
</feature>
<evidence type="ECO:0000256" key="5">
    <source>
        <dbReference type="ARBA" id="ARBA00022448"/>
    </source>
</evidence>
<sequence length="743" mass="84553">MVDIASGTFSLELNMAQTGEVDSSKTDTNFLSLQDVLHGFNSSINEEQAWAVCYQCSIYFLSVESPDKYKEIYYYGNVAIQVRKDGDVFIDSAPNIGSGKGPPRKRSSFSSSRDFKEVVTQVDAVEALGSAIYQALDYGLSETEEPNLSHDLEELIELMVHNSDDDEGIGIESSRFNDEGQVDSDKSLFQEVIQHCVKHCSNQQDALHHYKAVCRALVAEAFELLTFLDKMSKGREKLAKTQQDEDISLDELQRSDWARLWVQIMRELRNGVRLKKVEHVQLSPIEFELTPFEILLEDIRLGRFKLNRIMVNGDIPPKIKNDAHAVIVDFIRSRPPLRSVDKRKMNTPPKRELDPIEKLMAEIRQGYDLRPVQNARRVVCACDGDKSTPTARKVIKPDFNLLLNNSFSISDEDSDGSEDGEYAIDCVLPNHMSPMSPVEDAMMNKNWKRAVARDLLMQDGKCSKVVKRRHSINVCSEMLNSTKRKWKNPIECLSLTLKEVTHIRMVLTKAELESLITDPDLYNLVAKGKVCFTCKKTRFGLFSPWGTKCKFCQRTVCNFCLRKVNVPTEHFEKIPVYTLSPIPLSQETLDMLKVYESTGSVPQSPANQRKLSQQTQQQQEQHQEQAESELEDNKASKRRSLQRSYTMSTGTRPPPNKALLKGPQMSICCDCKTMIMEIIRASRTSLSVVNGGKQYSEEEKPEEKKPEIKLRPRSTLSRSETVTSESVQRPKSMLNMPFHWPLK</sequence>
<dbReference type="SUPFAM" id="SSF57903">
    <property type="entry name" value="FYVE/PHD zinc finger"/>
    <property type="match status" value="1"/>
</dbReference>
<comment type="similarity">
    <text evidence="4">Belongs to the spire family.</text>
</comment>
<dbReference type="Gene3D" id="1.10.510.10">
    <property type="entry name" value="Transferase(Phosphotransferase) domain 1"/>
    <property type="match status" value="1"/>
</dbReference>
<evidence type="ECO:0000256" key="7">
    <source>
        <dbReference type="ARBA" id="ARBA00022490"/>
    </source>
</evidence>
<dbReference type="AlphaFoldDB" id="A0ABD3VD41"/>
<comment type="subcellular location">
    <subcellularLocation>
        <location evidence="3">Cell membrane</location>
        <topology evidence="3">Peripheral membrane protein</topology>
        <orientation evidence="3">Cytoplasmic side</orientation>
    </subcellularLocation>
    <subcellularLocation>
        <location evidence="2">Cytoplasm</location>
        <location evidence="2">Cytoskeleton</location>
    </subcellularLocation>
    <subcellularLocation>
        <location evidence="1">Cytoplasmic vesicle membrane</location>
        <topology evidence="1">Peripheral membrane protein</topology>
        <orientation evidence="1">Cytoplasmic side</orientation>
    </subcellularLocation>
</comment>
<evidence type="ECO:0000259" key="16">
    <source>
        <dbReference type="PROSITE" id="PS51377"/>
    </source>
</evidence>
<keyword evidence="12" id="KW-0206">Cytoskeleton</keyword>
<dbReference type="InterPro" id="IPR011011">
    <property type="entry name" value="Znf_FYVE_PHD"/>
</dbReference>
<feature type="region of interest" description="Disordered" evidence="14">
    <location>
        <begin position="93"/>
        <end position="112"/>
    </location>
</feature>
<dbReference type="Proteomes" id="UP001634394">
    <property type="component" value="Unassembled WGS sequence"/>
</dbReference>
<feature type="compositionally biased region" description="Polar residues" evidence="14">
    <location>
        <begin position="642"/>
        <end position="651"/>
    </location>
</feature>
<evidence type="ECO:0000256" key="13">
    <source>
        <dbReference type="ARBA" id="ARBA00023329"/>
    </source>
</evidence>
<evidence type="ECO:0000256" key="9">
    <source>
        <dbReference type="ARBA" id="ARBA00022927"/>
    </source>
</evidence>
<dbReference type="GO" id="GO:0015031">
    <property type="term" value="P:protein transport"/>
    <property type="evidence" value="ECO:0007669"/>
    <property type="project" value="UniProtKB-KW"/>
</dbReference>
<keyword evidence="8" id="KW-0677">Repeat</keyword>
<dbReference type="SMART" id="SM00750">
    <property type="entry name" value="KIND"/>
    <property type="match status" value="1"/>
</dbReference>
<dbReference type="GO" id="GO:0005886">
    <property type="term" value="C:plasma membrane"/>
    <property type="evidence" value="ECO:0007669"/>
    <property type="project" value="UniProtKB-SubCell"/>
</dbReference>
<dbReference type="EMBL" id="JBJQND010000012">
    <property type="protein sequence ID" value="KAL3859091.1"/>
    <property type="molecule type" value="Genomic_DNA"/>
</dbReference>
<dbReference type="InterPro" id="IPR003124">
    <property type="entry name" value="WH2_dom"/>
</dbReference>
<evidence type="ECO:0000256" key="12">
    <source>
        <dbReference type="ARBA" id="ARBA00023212"/>
    </source>
</evidence>
<feature type="compositionally biased region" description="Polar residues" evidence="14">
    <location>
        <begin position="714"/>
        <end position="729"/>
    </location>
</feature>
<evidence type="ECO:0000256" key="6">
    <source>
        <dbReference type="ARBA" id="ARBA00022475"/>
    </source>
</evidence>
<feature type="compositionally biased region" description="Basic and acidic residues" evidence="14">
    <location>
        <begin position="695"/>
        <end position="710"/>
    </location>
</feature>
<reference evidence="17 18" key="1">
    <citation type="submission" date="2024-11" db="EMBL/GenBank/DDBJ databases">
        <title>Chromosome-level genome assembly of the freshwater bivalve Anodonta woodiana.</title>
        <authorList>
            <person name="Chen X."/>
        </authorList>
    </citation>
    <scope>NUCLEOTIDE SEQUENCE [LARGE SCALE GENOMIC DNA]</scope>
    <source>
        <strain evidence="17">MN2024</strain>
        <tissue evidence="17">Gills</tissue>
    </source>
</reference>
<evidence type="ECO:0000256" key="11">
    <source>
        <dbReference type="ARBA" id="ARBA00023203"/>
    </source>
</evidence>
<feature type="compositionally biased region" description="Polar residues" evidence="14">
    <location>
        <begin position="599"/>
        <end position="612"/>
    </location>
</feature>
<evidence type="ECO:0000256" key="8">
    <source>
        <dbReference type="ARBA" id="ARBA00022737"/>
    </source>
</evidence>
<name>A0ABD3VD41_SINWO</name>
<evidence type="ECO:0000259" key="15">
    <source>
        <dbReference type="PROSITE" id="PS51082"/>
    </source>
</evidence>
<evidence type="ECO:0000256" key="2">
    <source>
        <dbReference type="ARBA" id="ARBA00004245"/>
    </source>
</evidence>
<evidence type="ECO:0000256" key="10">
    <source>
        <dbReference type="ARBA" id="ARBA00023136"/>
    </source>
</evidence>
<dbReference type="GO" id="GO:0005856">
    <property type="term" value="C:cytoskeleton"/>
    <property type="evidence" value="ECO:0007669"/>
    <property type="project" value="UniProtKB-SubCell"/>
</dbReference>
<feature type="compositionally biased region" description="Basic and acidic residues" evidence="14">
    <location>
        <begin position="621"/>
        <end position="635"/>
    </location>
</feature>
<evidence type="ECO:0000256" key="4">
    <source>
        <dbReference type="ARBA" id="ARBA00010956"/>
    </source>
</evidence>
<comment type="caution">
    <text evidence="17">The sequence shown here is derived from an EMBL/GenBank/DDBJ whole genome shotgun (WGS) entry which is preliminary data.</text>
</comment>
<accession>A0ABD3VD41</accession>
<feature type="domain" description="WH2" evidence="15">
    <location>
        <begin position="355"/>
        <end position="372"/>
    </location>
</feature>
<evidence type="ECO:0008006" key="19">
    <source>
        <dbReference type="Google" id="ProtNLM"/>
    </source>
</evidence>
<dbReference type="CDD" id="cd22065">
    <property type="entry name" value="WH2_Spire_1-2_r1"/>
    <property type="match status" value="1"/>
</dbReference>
<dbReference type="InterPro" id="IPR029901">
    <property type="entry name" value="Spire"/>
</dbReference>
<dbReference type="PANTHER" id="PTHR21345:SF3">
    <property type="entry name" value="PROTEIN SPIRE"/>
    <property type="match status" value="1"/>
</dbReference>
<organism evidence="17 18">
    <name type="scientific">Sinanodonta woodiana</name>
    <name type="common">Chinese pond mussel</name>
    <name type="synonym">Anodonta woodiana</name>
    <dbReference type="NCBI Taxonomy" id="1069815"/>
    <lineage>
        <taxon>Eukaryota</taxon>
        <taxon>Metazoa</taxon>
        <taxon>Spiralia</taxon>
        <taxon>Lophotrochozoa</taxon>
        <taxon>Mollusca</taxon>
        <taxon>Bivalvia</taxon>
        <taxon>Autobranchia</taxon>
        <taxon>Heteroconchia</taxon>
        <taxon>Palaeoheterodonta</taxon>
        <taxon>Unionida</taxon>
        <taxon>Unionoidea</taxon>
        <taxon>Unionidae</taxon>
        <taxon>Unioninae</taxon>
        <taxon>Sinanodonta</taxon>
    </lineage>
</organism>
<dbReference type="PANTHER" id="PTHR21345">
    <property type="entry name" value="SPIRE"/>
    <property type="match status" value="1"/>
</dbReference>
<feature type="region of interest" description="Disordered" evidence="14">
    <location>
        <begin position="599"/>
        <end position="662"/>
    </location>
</feature>
<evidence type="ECO:0000256" key="14">
    <source>
        <dbReference type="SAM" id="MobiDB-lite"/>
    </source>
</evidence>
<keyword evidence="6" id="KW-1003">Cell membrane</keyword>
<evidence type="ECO:0000313" key="17">
    <source>
        <dbReference type="EMBL" id="KAL3859091.1"/>
    </source>
</evidence>
<keyword evidence="5" id="KW-0813">Transport</keyword>
<evidence type="ECO:0000256" key="1">
    <source>
        <dbReference type="ARBA" id="ARBA00004180"/>
    </source>
</evidence>
<keyword evidence="18" id="KW-1185">Reference proteome</keyword>
<evidence type="ECO:0000256" key="3">
    <source>
        <dbReference type="ARBA" id="ARBA00004413"/>
    </source>
</evidence>
<feature type="region of interest" description="Disordered" evidence="14">
    <location>
        <begin position="687"/>
        <end position="743"/>
    </location>
</feature>
<gene>
    <name evidence="17" type="ORF">ACJMK2_009325</name>
</gene>
<dbReference type="InterPro" id="IPR011019">
    <property type="entry name" value="KIND_dom"/>
</dbReference>
<keyword evidence="7" id="KW-0963">Cytoplasm</keyword>
<dbReference type="GO" id="GO:0007015">
    <property type="term" value="P:actin filament organization"/>
    <property type="evidence" value="ECO:0007669"/>
    <property type="project" value="UniProtKB-ARBA"/>
</dbReference>
<keyword evidence="13" id="KW-0968">Cytoplasmic vesicle</keyword>
<dbReference type="Pfam" id="PF16474">
    <property type="entry name" value="KIND"/>
    <property type="match status" value="1"/>
</dbReference>
<dbReference type="PROSITE" id="PS51082">
    <property type="entry name" value="WH2"/>
    <property type="match status" value="1"/>
</dbReference>
<proteinExistence type="inferred from homology"/>
<keyword evidence="11" id="KW-0009">Actin-binding</keyword>
<dbReference type="GO" id="GO:0003779">
    <property type="term" value="F:actin binding"/>
    <property type="evidence" value="ECO:0007669"/>
    <property type="project" value="UniProtKB-KW"/>
</dbReference>
<dbReference type="GO" id="GO:0030659">
    <property type="term" value="C:cytoplasmic vesicle membrane"/>
    <property type="evidence" value="ECO:0007669"/>
    <property type="project" value="UniProtKB-SubCell"/>
</dbReference>
<keyword evidence="9" id="KW-0653">Protein transport</keyword>
<dbReference type="PROSITE" id="PS51377">
    <property type="entry name" value="KIND"/>
    <property type="match status" value="1"/>
</dbReference>
<keyword evidence="10" id="KW-0472">Membrane</keyword>